<evidence type="ECO:0000313" key="2">
    <source>
        <dbReference type="EMBL" id="CAF1429922.1"/>
    </source>
</evidence>
<sequence>MTQSFSANWMPSKDQSTTVINTDEIAGKLEAAYGIKSGSIRISTIMINSGQINTDGRRPRRRQLDKKKREIPGCDQFGSHRSIVEIAMNIIYPTRCGISMSCKQEFANVIQARIAAHMSSILLEFKFVDGGYSEFVLIRCQKPTDSSFNSLLRSRRGAKDTTITSPTTAKSAATTQSATTAKSAATTQSPTTAKNAATTQSATTAKSATTTQSPTTAKSAATTQSATTTQSPTTAKSAATTQSATTTKRATT</sequence>
<dbReference type="EMBL" id="CAJNOT010004380">
    <property type="protein sequence ID" value="CAF1429922.1"/>
    <property type="molecule type" value="Genomic_DNA"/>
</dbReference>
<accession>A0A815N4D1</accession>
<feature type="non-terminal residue" evidence="2">
    <location>
        <position position="1"/>
    </location>
</feature>
<proteinExistence type="predicted"/>
<gene>
    <name evidence="2" type="ORF">ZHD862_LOCUS34329</name>
</gene>
<reference evidence="2" key="1">
    <citation type="submission" date="2021-02" db="EMBL/GenBank/DDBJ databases">
        <authorList>
            <person name="Nowell W R."/>
        </authorList>
    </citation>
    <scope>NUCLEOTIDE SEQUENCE</scope>
</reference>
<evidence type="ECO:0000313" key="3">
    <source>
        <dbReference type="Proteomes" id="UP000663864"/>
    </source>
</evidence>
<dbReference type="AlphaFoldDB" id="A0A815N4D1"/>
<dbReference type="Proteomes" id="UP000663864">
    <property type="component" value="Unassembled WGS sequence"/>
</dbReference>
<protein>
    <submittedName>
        <fullName evidence="2">Uncharacterized protein</fullName>
    </submittedName>
</protein>
<comment type="caution">
    <text evidence="2">The sequence shown here is derived from an EMBL/GenBank/DDBJ whole genome shotgun (WGS) entry which is preliminary data.</text>
</comment>
<organism evidence="2 3">
    <name type="scientific">Rotaria sordida</name>
    <dbReference type="NCBI Taxonomy" id="392033"/>
    <lineage>
        <taxon>Eukaryota</taxon>
        <taxon>Metazoa</taxon>
        <taxon>Spiralia</taxon>
        <taxon>Gnathifera</taxon>
        <taxon>Rotifera</taxon>
        <taxon>Eurotatoria</taxon>
        <taxon>Bdelloidea</taxon>
        <taxon>Philodinida</taxon>
        <taxon>Philodinidae</taxon>
        <taxon>Rotaria</taxon>
    </lineage>
</organism>
<evidence type="ECO:0000256" key="1">
    <source>
        <dbReference type="SAM" id="MobiDB-lite"/>
    </source>
</evidence>
<feature type="region of interest" description="Disordered" evidence="1">
    <location>
        <begin position="148"/>
        <end position="252"/>
    </location>
</feature>
<feature type="compositionally biased region" description="Low complexity" evidence="1">
    <location>
        <begin position="161"/>
        <end position="252"/>
    </location>
</feature>
<name>A0A815N4D1_9BILA</name>